<feature type="region of interest" description="Disordered" evidence="3">
    <location>
        <begin position="233"/>
        <end position="263"/>
    </location>
</feature>
<feature type="compositionally biased region" description="Acidic residues" evidence="3">
    <location>
        <begin position="700"/>
        <end position="711"/>
    </location>
</feature>
<feature type="domain" description="Rad21/Rec8-like protein N-terminal" evidence="4">
    <location>
        <begin position="1"/>
        <end position="112"/>
    </location>
</feature>
<feature type="region of interest" description="Disordered" evidence="3">
    <location>
        <begin position="417"/>
        <end position="448"/>
    </location>
</feature>
<dbReference type="InterPro" id="IPR006910">
    <property type="entry name" value="Rad21_Rec8_N"/>
</dbReference>
<evidence type="ECO:0000259" key="4">
    <source>
        <dbReference type="Pfam" id="PF04825"/>
    </source>
</evidence>
<evidence type="ECO:0000256" key="3">
    <source>
        <dbReference type="SAM" id="MobiDB-lite"/>
    </source>
</evidence>
<accession>A0A6A5W2P9</accession>
<dbReference type="GO" id="GO:0003682">
    <property type="term" value="F:chromatin binding"/>
    <property type="evidence" value="ECO:0007669"/>
    <property type="project" value="TreeGrafter"/>
</dbReference>
<dbReference type="GO" id="GO:0007064">
    <property type="term" value="P:mitotic sister chromatid cohesion"/>
    <property type="evidence" value="ECO:0007669"/>
    <property type="project" value="TreeGrafter"/>
</dbReference>
<keyword evidence="6" id="KW-1185">Reference proteome</keyword>
<feature type="region of interest" description="Disordered" evidence="3">
    <location>
        <begin position="294"/>
        <end position="331"/>
    </location>
</feature>
<evidence type="ECO:0000313" key="6">
    <source>
        <dbReference type="Proteomes" id="UP000799779"/>
    </source>
</evidence>
<feature type="compositionally biased region" description="Acidic residues" evidence="3">
    <location>
        <begin position="723"/>
        <end position="741"/>
    </location>
</feature>
<evidence type="ECO:0000313" key="5">
    <source>
        <dbReference type="EMBL" id="KAF1996152.1"/>
    </source>
</evidence>
<reference evidence="5" key="1">
    <citation type="journal article" date="2020" name="Stud. Mycol.">
        <title>101 Dothideomycetes genomes: a test case for predicting lifestyles and emergence of pathogens.</title>
        <authorList>
            <person name="Haridas S."/>
            <person name="Albert R."/>
            <person name="Binder M."/>
            <person name="Bloem J."/>
            <person name="Labutti K."/>
            <person name="Salamov A."/>
            <person name="Andreopoulos B."/>
            <person name="Baker S."/>
            <person name="Barry K."/>
            <person name="Bills G."/>
            <person name="Bluhm B."/>
            <person name="Cannon C."/>
            <person name="Castanera R."/>
            <person name="Culley D."/>
            <person name="Daum C."/>
            <person name="Ezra D."/>
            <person name="Gonzalez J."/>
            <person name="Henrissat B."/>
            <person name="Kuo A."/>
            <person name="Liang C."/>
            <person name="Lipzen A."/>
            <person name="Lutzoni F."/>
            <person name="Magnuson J."/>
            <person name="Mondo S."/>
            <person name="Nolan M."/>
            <person name="Ohm R."/>
            <person name="Pangilinan J."/>
            <person name="Park H.-J."/>
            <person name="Ramirez L."/>
            <person name="Alfaro M."/>
            <person name="Sun H."/>
            <person name="Tritt A."/>
            <person name="Yoshinaga Y."/>
            <person name="Zwiers L.-H."/>
            <person name="Turgeon B."/>
            <person name="Goodwin S."/>
            <person name="Spatafora J."/>
            <person name="Crous P."/>
            <person name="Grigoriev I."/>
        </authorList>
    </citation>
    <scope>NUCLEOTIDE SEQUENCE</scope>
    <source>
        <strain evidence="5">CBS 123094</strain>
    </source>
</reference>
<dbReference type="GO" id="GO:0005634">
    <property type="term" value="C:nucleus"/>
    <property type="evidence" value="ECO:0007669"/>
    <property type="project" value="UniProtKB-SubCell"/>
</dbReference>
<organism evidence="5 6">
    <name type="scientific">Amniculicola lignicola CBS 123094</name>
    <dbReference type="NCBI Taxonomy" id="1392246"/>
    <lineage>
        <taxon>Eukaryota</taxon>
        <taxon>Fungi</taxon>
        <taxon>Dikarya</taxon>
        <taxon>Ascomycota</taxon>
        <taxon>Pezizomycotina</taxon>
        <taxon>Dothideomycetes</taxon>
        <taxon>Pleosporomycetidae</taxon>
        <taxon>Pleosporales</taxon>
        <taxon>Amniculicolaceae</taxon>
        <taxon>Amniculicola</taxon>
    </lineage>
</organism>
<proteinExistence type="predicted"/>
<protein>
    <recommendedName>
        <fullName evidence="4">Rad21/Rec8-like protein N-terminal domain-containing protein</fullName>
    </recommendedName>
</protein>
<dbReference type="PANTHER" id="PTHR12585:SF70">
    <property type="entry name" value="RAD21_REC8 N TERMINAL DOMAIN PROTEIN (AFU_ORTHOLOGUE AFUA_6G02900)"/>
    <property type="match status" value="1"/>
</dbReference>
<name>A0A6A5W2P9_9PLEO</name>
<dbReference type="CDD" id="cd21789">
    <property type="entry name" value="Rad21_Rec8_M_SpRec8p-like"/>
    <property type="match status" value="1"/>
</dbReference>
<comment type="subcellular location">
    <subcellularLocation>
        <location evidence="1">Nucleus</location>
    </subcellularLocation>
</comment>
<feature type="compositionally biased region" description="Polar residues" evidence="3">
    <location>
        <begin position="149"/>
        <end position="164"/>
    </location>
</feature>
<evidence type="ECO:0000256" key="2">
    <source>
        <dbReference type="ARBA" id="ARBA00023242"/>
    </source>
</evidence>
<feature type="region of interest" description="Disordered" evidence="3">
    <location>
        <begin position="145"/>
        <end position="213"/>
    </location>
</feature>
<dbReference type="PANTHER" id="PTHR12585">
    <property type="entry name" value="SCC1 / RAD21 FAMILY MEMBER"/>
    <property type="match status" value="1"/>
</dbReference>
<dbReference type="Pfam" id="PF04825">
    <property type="entry name" value="Rad21_Rec8_N"/>
    <property type="match status" value="1"/>
</dbReference>
<dbReference type="GO" id="GO:0030892">
    <property type="term" value="C:mitotic cohesin complex"/>
    <property type="evidence" value="ECO:0007669"/>
    <property type="project" value="TreeGrafter"/>
</dbReference>
<dbReference type="AlphaFoldDB" id="A0A6A5W2P9"/>
<keyword evidence="2" id="KW-0539">Nucleus</keyword>
<dbReference type="Proteomes" id="UP000799779">
    <property type="component" value="Unassembled WGS sequence"/>
</dbReference>
<dbReference type="OrthoDB" id="5427633at2759"/>
<evidence type="ECO:0000256" key="1">
    <source>
        <dbReference type="ARBA" id="ARBA00004123"/>
    </source>
</evidence>
<gene>
    <name evidence="5" type="ORF">P154DRAFT_623379</name>
</gene>
<dbReference type="EMBL" id="ML977628">
    <property type="protein sequence ID" value="KAF1996152.1"/>
    <property type="molecule type" value="Genomic_DNA"/>
</dbReference>
<feature type="compositionally biased region" description="Polar residues" evidence="3">
    <location>
        <begin position="299"/>
        <end position="314"/>
    </location>
</feature>
<sequence length="756" mass="81052">MFYSHEVLTSRKYGVATVWLVATLGAKSNLKKINRKAILDVDVPKACRTIIDPVAPMALRLQGNLLYGVSRVYLQQCGYVLADAQNAQNAMRMMLKVVNNAALDPEAGKARPEQLVLPDDPSFLPEFSLPPLELLAELNLSLPLPTPRSGDSQSLTPFGSQLAQGTPGPVGGLVIPSSSSGPGADYQIGGDDDFGSFGGQEYTMGGTNQPLEEADFDIDDDGMVLDFTPGRQAPGTPAVPEGVMAHSDAGASARVRREHEEGQDAGAELLEEAMDLDLPTFDDVLPEGEAFPTAAQPHASDQTQATESSPTVVATQRKKRGPRTLPSDQTQELRNKDLADWNANYLNNMREAARQKAAYKASSLAKKNAEYWVWGAGKNNNKHRPNDFAGQASVQMIFGNDLFDLFAGVSRKQLAGTKHDRDSGIDEATEGESRRVRHKEGGEEDQVGRGDEDEAMFMQGDEDIELPREQPSLLDDKQIFSAMPWNMSSSAVPQSGRVGVLGSTAGVSSVTGRRGSRMVSASPLQGRGLAGGLEALRSLEGDDDLGSFGDNDFGPPYIPGSSVGPSTPVKPSFRVREALSTETSNFLLFVSQAIAEKKQRMLADLEPMSDVLQADAASHTNDVLFEELLPPTENTAMVAAQGLMMVLALGTTGLLSVRQDTDTEDYYRSIDQDIGLGITEKGRKLQDEADEQVLAAQAETEQEVGGDDVEEGVLGTAGGPIAIEDDGDDDGVDDDGDDDGDDQRGNFENDSLYGNH</sequence>
<dbReference type="InterPro" id="IPR039781">
    <property type="entry name" value="Rad21/Rec8-like"/>
</dbReference>
<feature type="region of interest" description="Disordered" evidence="3">
    <location>
        <begin position="697"/>
        <end position="756"/>
    </location>
</feature>